<feature type="domain" description="F-box" evidence="1">
    <location>
        <begin position="50"/>
        <end position="90"/>
    </location>
</feature>
<dbReference type="PANTHER" id="PTHR32278">
    <property type="entry name" value="F-BOX DOMAIN-CONTAINING PROTEIN"/>
    <property type="match status" value="1"/>
</dbReference>
<dbReference type="SMART" id="SM00256">
    <property type="entry name" value="FBOX"/>
    <property type="match status" value="1"/>
</dbReference>
<comment type="caution">
    <text evidence="2">The sequence shown here is derived from an EMBL/GenBank/DDBJ whole genome shotgun (WGS) entry which is preliminary data.</text>
</comment>
<dbReference type="InterPro" id="IPR025886">
    <property type="entry name" value="PP2-like"/>
</dbReference>
<gene>
    <name evidence="2" type="ORF">CTI12_AA253280</name>
</gene>
<dbReference type="Gene3D" id="1.20.1280.50">
    <property type="match status" value="1"/>
</dbReference>
<dbReference type="OrthoDB" id="1918565at2759"/>
<accession>A0A2U1NDM8</accession>
<reference evidence="2 3" key="1">
    <citation type="journal article" date="2018" name="Mol. Plant">
        <title>The genome of Artemisia annua provides insight into the evolution of Asteraceae family and artemisinin biosynthesis.</title>
        <authorList>
            <person name="Shen Q."/>
            <person name="Zhang L."/>
            <person name="Liao Z."/>
            <person name="Wang S."/>
            <person name="Yan T."/>
            <person name="Shi P."/>
            <person name="Liu M."/>
            <person name="Fu X."/>
            <person name="Pan Q."/>
            <person name="Wang Y."/>
            <person name="Lv Z."/>
            <person name="Lu X."/>
            <person name="Zhang F."/>
            <person name="Jiang W."/>
            <person name="Ma Y."/>
            <person name="Chen M."/>
            <person name="Hao X."/>
            <person name="Li L."/>
            <person name="Tang Y."/>
            <person name="Lv G."/>
            <person name="Zhou Y."/>
            <person name="Sun X."/>
            <person name="Brodelius P.E."/>
            <person name="Rose J.K.C."/>
            <person name="Tang K."/>
        </authorList>
    </citation>
    <scope>NUCLEOTIDE SEQUENCE [LARGE SCALE GENOMIC DNA]</scope>
    <source>
        <strain evidence="3">cv. Huhao1</strain>
        <tissue evidence="2">Leaf</tissue>
    </source>
</reference>
<evidence type="ECO:0000313" key="3">
    <source>
        <dbReference type="Proteomes" id="UP000245207"/>
    </source>
</evidence>
<name>A0A2U1NDM8_ARTAN</name>
<dbReference type="PANTHER" id="PTHR32278:SF61">
    <property type="entry name" value="F-BOX DOMAIN, PHLOEM PROTEIN 2-LIKE PROTEIN-RELATED"/>
    <property type="match status" value="1"/>
</dbReference>
<dbReference type="STRING" id="35608.A0A2U1NDM8"/>
<evidence type="ECO:0000259" key="1">
    <source>
        <dbReference type="SMART" id="SM00256"/>
    </source>
</evidence>
<sequence>MGKANHVTKHFIKAVDLSSMFRRMIQKRISRQKKRPKTKRTDERGQFSVLTDDCIVEILSRTSPQDACSAAVVCKDFKSAADSDAVWEKFLPPDYKQLIERAVSPVVCDSKKEIYRCLSKSHIFLDHGYLSFKLDKKNGKKSYMLGIMELDIEGQDDPKCWTWSPMSRFPKVGILEAVDQIKIRASIPAVLLSRKSRYVAYLVYRIVGVSLDLQKPTKRMGSYAGREVDQSIVCLQRPSVHCIQRYWQKNGALPRKRGDGWKEIKLGEFYSDEGEDGEFVMAFEEIRDEYDTSALIVEGIDLRPK</sequence>
<dbReference type="EMBL" id="PKPP01003049">
    <property type="protein sequence ID" value="PWA71622.1"/>
    <property type="molecule type" value="Genomic_DNA"/>
</dbReference>
<dbReference type="SUPFAM" id="SSF81383">
    <property type="entry name" value="F-box domain"/>
    <property type="match status" value="1"/>
</dbReference>
<dbReference type="Pfam" id="PF00646">
    <property type="entry name" value="F-box"/>
    <property type="match status" value="1"/>
</dbReference>
<dbReference type="InterPro" id="IPR001810">
    <property type="entry name" value="F-box_dom"/>
</dbReference>
<protein>
    <submittedName>
        <fullName evidence="2">F-box domain, Phloem protein 2-like protein</fullName>
    </submittedName>
</protein>
<evidence type="ECO:0000313" key="2">
    <source>
        <dbReference type="EMBL" id="PWA71622.1"/>
    </source>
</evidence>
<dbReference type="Pfam" id="PF14299">
    <property type="entry name" value="PP2"/>
    <property type="match status" value="1"/>
</dbReference>
<dbReference type="InterPro" id="IPR036047">
    <property type="entry name" value="F-box-like_dom_sf"/>
</dbReference>
<dbReference type="AlphaFoldDB" id="A0A2U1NDM8"/>
<keyword evidence="3" id="KW-1185">Reference proteome</keyword>
<dbReference type="CDD" id="cd22162">
    <property type="entry name" value="F-box_AtSKIP3-like"/>
    <property type="match status" value="1"/>
</dbReference>
<organism evidence="2 3">
    <name type="scientific">Artemisia annua</name>
    <name type="common">Sweet wormwood</name>
    <dbReference type="NCBI Taxonomy" id="35608"/>
    <lineage>
        <taxon>Eukaryota</taxon>
        <taxon>Viridiplantae</taxon>
        <taxon>Streptophyta</taxon>
        <taxon>Embryophyta</taxon>
        <taxon>Tracheophyta</taxon>
        <taxon>Spermatophyta</taxon>
        <taxon>Magnoliopsida</taxon>
        <taxon>eudicotyledons</taxon>
        <taxon>Gunneridae</taxon>
        <taxon>Pentapetalae</taxon>
        <taxon>asterids</taxon>
        <taxon>campanulids</taxon>
        <taxon>Asterales</taxon>
        <taxon>Asteraceae</taxon>
        <taxon>Asteroideae</taxon>
        <taxon>Anthemideae</taxon>
        <taxon>Artemisiinae</taxon>
        <taxon>Artemisia</taxon>
    </lineage>
</organism>
<proteinExistence type="predicted"/>
<dbReference type="Proteomes" id="UP000245207">
    <property type="component" value="Unassembled WGS sequence"/>
</dbReference>